<keyword evidence="2" id="KW-1133">Transmembrane helix</keyword>
<comment type="caution">
    <text evidence="3">The sequence shown here is derived from an EMBL/GenBank/DDBJ whole genome shotgun (WGS) entry which is preliminary data.</text>
</comment>
<accession>A0A9D1HY93</accession>
<name>A0A9D1HY93_9ACTN</name>
<feature type="compositionally biased region" description="Basic and acidic residues" evidence="1">
    <location>
        <begin position="43"/>
        <end position="57"/>
    </location>
</feature>
<dbReference type="Proteomes" id="UP000824078">
    <property type="component" value="Unassembled WGS sequence"/>
</dbReference>
<keyword evidence="2" id="KW-0472">Membrane</keyword>
<keyword evidence="2" id="KW-0812">Transmembrane</keyword>
<organism evidence="3 4">
    <name type="scientific">Candidatus Coprovicinus avistercoris</name>
    <dbReference type="NCBI Taxonomy" id="2840754"/>
    <lineage>
        <taxon>Bacteria</taxon>
        <taxon>Bacillati</taxon>
        <taxon>Actinomycetota</taxon>
        <taxon>Coriobacteriia</taxon>
        <taxon>Coriobacteriales</taxon>
        <taxon>Coriobacteriaceae</taxon>
        <taxon>Coriobacteriaceae incertae sedis</taxon>
        <taxon>Candidatus Coprovicinus</taxon>
    </lineage>
</organism>
<dbReference type="AlphaFoldDB" id="A0A9D1HY93"/>
<feature type="transmembrane region" description="Helical" evidence="2">
    <location>
        <begin position="68"/>
        <end position="88"/>
    </location>
</feature>
<protein>
    <submittedName>
        <fullName evidence="3">Zinc ribbon domain-containing protein</fullName>
    </submittedName>
</protein>
<evidence type="ECO:0000256" key="2">
    <source>
        <dbReference type="SAM" id="Phobius"/>
    </source>
</evidence>
<dbReference type="EMBL" id="DVMQ01000003">
    <property type="protein sequence ID" value="HIU23460.1"/>
    <property type="molecule type" value="Genomic_DNA"/>
</dbReference>
<reference evidence="3" key="1">
    <citation type="submission" date="2020-10" db="EMBL/GenBank/DDBJ databases">
        <authorList>
            <person name="Gilroy R."/>
        </authorList>
    </citation>
    <scope>NUCLEOTIDE SEQUENCE</scope>
    <source>
        <strain evidence="3">ChiHjej12B11-29160</strain>
    </source>
</reference>
<evidence type="ECO:0000313" key="3">
    <source>
        <dbReference type="EMBL" id="HIU23460.1"/>
    </source>
</evidence>
<reference evidence="3" key="2">
    <citation type="journal article" date="2021" name="PeerJ">
        <title>Extensive microbial diversity within the chicken gut microbiome revealed by metagenomics and culture.</title>
        <authorList>
            <person name="Gilroy R."/>
            <person name="Ravi A."/>
            <person name="Getino M."/>
            <person name="Pursley I."/>
            <person name="Horton D.L."/>
            <person name="Alikhan N.F."/>
            <person name="Baker D."/>
            <person name="Gharbi K."/>
            <person name="Hall N."/>
            <person name="Watson M."/>
            <person name="Adriaenssens E.M."/>
            <person name="Foster-Nyarko E."/>
            <person name="Jarju S."/>
            <person name="Secka A."/>
            <person name="Antonio M."/>
            <person name="Oren A."/>
            <person name="Chaudhuri R.R."/>
            <person name="La Ragione R."/>
            <person name="Hildebrand F."/>
            <person name="Pallen M.J."/>
        </authorList>
    </citation>
    <scope>NUCLEOTIDE SEQUENCE</scope>
    <source>
        <strain evidence="3">ChiHjej12B11-29160</strain>
    </source>
</reference>
<evidence type="ECO:0000313" key="4">
    <source>
        <dbReference type="Proteomes" id="UP000824078"/>
    </source>
</evidence>
<proteinExistence type="predicted"/>
<sequence length="452" mass="49514">MYCIKCGKRIPEQSKFCPFCATNQLHPDLDDELEASDDQLVSTDDKNQREVSRDVPRNKASGKHGRKVALIAGFAIGFVALAIGIVLASQSSLFNPAVREEQDAFKQLVTSDLEGTASQIGLASDWSSGEEPDVTSVTIDQIENSKRNTDGADMRSVDATVVYEDGTLRTTSKWSLVYTRPNSSEEDTDWTMDDILETERATEPMGPIADEAIVEHGPSLLEMAGKKVHEDSHGKQVFLEDLYKQNVTFSVTSNTTGPDGGEVELAISAQDGIFSYAGTLTATFVWDSSDWAVTSCVADDAAYEMSLDGFIGTWQGEFESTEHNSVMDAGACYGGRANPVRMVVKSVDSNALTATVDLSFLFHDHYSLANDAETSEGDTVITANDVLISINPNTTSFYQIYEGKGYEVYLKNSEDGTIQMKVSTTALWREGAPWMLAWRNDVFTMNRVESES</sequence>
<gene>
    <name evidence="3" type="ORF">IAD17_00840</name>
</gene>
<feature type="region of interest" description="Disordered" evidence="1">
    <location>
        <begin position="40"/>
        <end position="61"/>
    </location>
</feature>
<evidence type="ECO:0000256" key="1">
    <source>
        <dbReference type="SAM" id="MobiDB-lite"/>
    </source>
</evidence>